<name>A0A317V848_9EURO</name>
<dbReference type="RefSeq" id="XP_025462317.1">
    <property type="nucleotide sequence ID" value="XM_025606731.1"/>
</dbReference>
<dbReference type="EMBL" id="MSFK01000043">
    <property type="protein sequence ID" value="PWY69002.1"/>
    <property type="molecule type" value="Genomic_DNA"/>
</dbReference>
<organism evidence="1 2">
    <name type="scientific">Aspergillus sclerotioniger CBS 115572</name>
    <dbReference type="NCBI Taxonomy" id="1450535"/>
    <lineage>
        <taxon>Eukaryota</taxon>
        <taxon>Fungi</taxon>
        <taxon>Dikarya</taxon>
        <taxon>Ascomycota</taxon>
        <taxon>Pezizomycotina</taxon>
        <taxon>Eurotiomycetes</taxon>
        <taxon>Eurotiomycetidae</taxon>
        <taxon>Eurotiales</taxon>
        <taxon>Aspergillaceae</taxon>
        <taxon>Aspergillus</taxon>
        <taxon>Aspergillus subgen. Circumdati</taxon>
    </lineage>
</organism>
<gene>
    <name evidence="1" type="ORF">BO94DRAFT_299889</name>
</gene>
<dbReference type="Proteomes" id="UP000246702">
    <property type="component" value="Unassembled WGS sequence"/>
</dbReference>
<dbReference type="AlphaFoldDB" id="A0A317V848"/>
<dbReference type="GeneID" id="37108874"/>
<sequence length="180" mass="20744">MVDHPNRPISPPFRKAHDRISIMTCPLCVSIEVTPTCSTMDLEQSETYRKQIFHRPCSNCDANNGLSDSLCDICQHMRLGHLCSCIFWEKLGAIHTFYEYCFLFEFGRLDDIHRPSSHCAICRGLLQGMAMNIADFSTPGVKAVLRFERKDNIFQGNRFAVDLELYCKSYHTCVNWKKPQ</sequence>
<protein>
    <submittedName>
        <fullName evidence="1">Uncharacterized protein</fullName>
    </submittedName>
</protein>
<evidence type="ECO:0000313" key="1">
    <source>
        <dbReference type="EMBL" id="PWY69002.1"/>
    </source>
</evidence>
<proteinExistence type="predicted"/>
<accession>A0A317V848</accession>
<evidence type="ECO:0000313" key="2">
    <source>
        <dbReference type="Proteomes" id="UP000246702"/>
    </source>
</evidence>
<reference evidence="1 2" key="1">
    <citation type="submission" date="2016-12" db="EMBL/GenBank/DDBJ databases">
        <title>The genomes of Aspergillus section Nigri reveals drivers in fungal speciation.</title>
        <authorList>
            <consortium name="DOE Joint Genome Institute"/>
            <person name="Vesth T.C."/>
            <person name="Nybo J."/>
            <person name="Theobald S."/>
            <person name="Brandl J."/>
            <person name="Frisvad J.C."/>
            <person name="Nielsen K.F."/>
            <person name="Lyhne E.K."/>
            <person name="Kogle M.E."/>
            <person name="Kuo A."/>
            <person name="Riley R."/>
            <person name="Clum A."/>
            <person name="Nolan M."/>
            <person name="Lipzen A."/>
            <person name="Salamov A."/>
            <person name="Henrissat B."/>
            <person name="Wiebenga A."/>
            <person name="De Vries R.P."/>
            <person name="Grigoriev I.V."/>
            <person name="Mortensen U.H."/>
            <person name="Andersen M.R."/>
            <person name="Baker S.E."/>
        </authorList>
    </citation>
    <scope>NUCLEOTIDE SEQUENCE [LARGE SCALE GENOMIC DNA]</scope>
    <source>
        <strain evidence="1 2">CBS 115572</strain>
    </source>
</reference>
<comment type="caution">
    <text evidence="1">The sequence shown here is derived from an EMBL/GenBank/DDBJ whole genome shotgun (WGS) entry which is preliminary data.</text>
</comment>
<keyword evidence="2" id="KW-1185">Reference proteome</keyword>